<feature type="region of interest" description="Disordered" evidence="1">
    <location>
        <begin position="328"/>
        <end position="425"/>
    </location>
</feature>
<feature type="region of interest" description="Disordered" evidence="1">
    <location>
        <begin position="221"/>
        <end position="286"/>
    </location>
</feature>
<name>A0A4S4N4G6_9APHY</name>
<comment type="caution">
    <text evidence="2">The sequence shown here is derived from an EMBL/GenBank/DDBJ whole genome shotgun (WGS) entry which is preliminary data.</text>
</comment>
<dbReference type="EMBL" id="SGPM01000072">
    <property type="protein sequence ID" value="THH30660.1"/>
    <property type="molecule type" value="Genomic_DNA"/>
</dbReference>
<sequence>MSRLDQAAVRKICSKTETIDVALNLLNVAKLKTKAGSGFDIGQSTSGLPAICAYIASLKLKNGDVTKSNAQVASCLASKVFNAALAKVQDALDTESKRDTKATSRARGSGKLSYENFVERFGWTNPDFIVGCMKDVEQTLADSKDLKGRLAPPNTIVTVAVIKWVCEVLVIRNVRLVDIQAEHSVSDKDLKAVLVAIDTTCDVVEREILLKRKELAANKKRMKGAVAPVASSSKSRPSAVPRQASQSPIKSPAKLPSRSPSKSVLKAPSVECSPSKTPTHKRKVIFSAEAEDTDDFDGSELDTPSRKKRKVADAFPTVVFPSSAKRLPALNLTPGRGLTASSSRTTLDEIPESAAESSEALPDSDHEETIMQVDLPVVSTTATPAPSTPRRPRKSTSQAQLPATPSDYYGTPSRRNKTMTPSKAVTDNEDEFVMPRRHRPILLGYKQWFEVDPRLKRELSLAESAKAILVGKHGHPFEHLKQVAVEAGCA</sequence>
<accession>A0A4S4N4G6</accession>
<evidence type="ECO:0000256" key="1">
    <source>
        <dbReference type="SAM" id="MobiDB-lite"/>
    </source>
</evidence>
<feature type="compositionally biased region" description="Low complexity" evidence="1">
    <location>
        <begin position="376"/>
        <end position="385"/>
    </location>
</feature>
<evidence type="ECO:0000313" key="2">
    <source>
        <dbReference type="EMBL" id="THH30660.1"/>
    </source>
</evidence>
<gene>
    <name evidence="2" type="ORF">EUX98_g3531</name>
</gene>
<evidence type="ECO:0000313" key="3">
    <source>
        <dbReference type="Proteomes" id="UP000308730"/>
    </source>
</evidence>
<keyword evidence="3" id="KW-1185">Reference proteome</keyword>
<reference evidence="2 3" key="1">
    <citation type="submission" date="2019-02" db="EMBL/GenBank/DDBJ databases">
        <title>Genome sequencing of the rare red list fungi Antrodiella citrinella (Flaviporus citrinellus).</title>
        <authorList>
            <person name="Buettner E."/>
            <person name="Kellner H."/>
        </authorList>
    </citation>
    <scope>NUCLEOTIDE SEQUENCE [LARGE SCALE GENOMIC DNA]</scope>
    <source>
        <strain evidence="2 3">DSM 108506</strain>
    </source>
</reference>
<proteinExistence type="predicted"/>
<protein>
    <submittedName>
        <fullName evidence="2">Uncharacterized protein</fullName>
    </submittedName>
</protein>
<organism evidence="2 3">
    <name type="scientific">Antrodiella citrinella</name>
    <dbReference type="NCBI Taxonomy" id="2447956"/>
    <lineage>
        <taxon>Eukaryota</taxon>
        <taxon>Fungi</taxon>
        <taxon>Dikarya</taxon>
        <taxon>Basidiomycota</taxon>
        <taxon>Agaricomycotina</taxon>
        <taxon>Agaricomycetes</taxon>
        <taxon>Polyporales</taxon>
        <taxon>Steccherinaceae</taxon>
        <taxon>Antrodiella</taxon>
    </lineage>
</organism>
<dbReference type="AlphaFoldDB" id="A0A4S4N4G6"/>
<dbReference type="Proteomes" id="UP000308730">
    <property type="component" value="Unassembled WGS sequence"/>
</dbReference>
<dbReference type="OrthoDB" id="3358956at2759"/>